<protein>
    <submittedName>
        <fullName evidence="1">Uncharacterized protein</fullName>
    </submittedName>
</protein>
<reference evidence="1 2" key="1">
    <citation type="submission" date="2017-05" db="EMBL/GenBank/DDBJ databases">
        <title>Vagococcus spp. assemblies.</title>
        <authorList>
            <person name="Gulvik C.A."/>
        </authorList>
    </citation>
    <scope>NUCLEOTIDE SEQUENCE [LARGE SCALE GENOMIC DNA]</scope>
    <source>
        <strain evidence="1 2">CCUG 51432</strain>
    </source>
</reference>
<comment type="caution">
    <text evidence="1">The sequence shown here is derived from an EMBL/GenBank/DDBJ whole genome shotgun (WGS) entry which is preliminary data.</text>
</comment>
<dbReference type="AlphaFoldDB" id="A0A430AN66"/>
<name>A0A430AN66_9ENTE</name>
<accession>A0A430AN66</accession>
<gene>
    <name evidence="1" type="ORF">CBF29_11135</name>
</gene>
<dbReference type="EMBL" id="NGKA01000020">
    <property type="protein sequence ID" value="RSU09551.1"/>
    <property type="molecule type" value="Genomic_DNA"/>
</dbReference>
<dbReference type="Proteomes" id="UP000287605">
    <property type="component" value="Unassembled WGS sequence"/>
</dbReference>
<sequence>MFYSVSKPIFLQNLIETGTIFIDGPKLEANVNKCTFFWKKLQNYEAKLAKKIKRHLSATREVKKHTFYLLRKIFFQVLREFRELEFESIELFFECLIST</sequence>
<evidence type="ECO:0000313" key="1">
    <source>
        <dbReference type="EMBL" id="RSU09551.1"/>
    </source>
</evidence>
<proteinExistence type="predicted"/>
<keyword evidence="2" id="KW-1185">Reference proteome</keyword>
<organism evidence="1 2">
    <name type="scientific">Vagococcus elongatus</name>
    <dbReference type="NCBI Taxonomy" id="180344"/>
    <lineage>
        <taxon>Bacteria</taxon>
        <taxon>Bacillati</taxon>
        <taxon>Bacillota</taxon>
        <taxon>Bacilli</taxon>
        <taxon>Lactobacillales</taxon>
        <taxon>Enterococcaceae</taxon>
        <taxon>Vagococcus</taxon>
    </lineage>
</organism>
<evidence type="ECO:0000313" key="2">
    <source>
        <dbReference type="Proteomes" id="UP000287605"/>
    </source>
</evidence>